<dbReference type="InterPro" id="IPR050448">
    <property type="entry name" value="OpgB/LTA_synthase_biosynth"/>
</dbReference>
<dbReference type="InterPro" id="IPR000917">
    <property type="entry name" value="Sulfatase_N"/>
</dbReference>
<dbReference type="PANTHER" id="PTHR47371:SF3">
    <property type="entry name" value="PHOSPHOGLYCEROL TRANSFERASE I"/>
    <property type="match status" value="1"/>
</dbReference>
<feature type="domain" description="Sulfatase N-terminal" evidence="7">
    <location>
        <begin position="213"/>
        <end position="447"/>
    </location>
</feature>
<comment type="caution">
    <text evidence="8">The sequence shown here is derived from an EMBL/GenBank/DDBJ whole genome shotgun (WGS) entry which is preliminary data.</text>
</comment>
<keyword evidence="3 6" id="KW-0812">Transmembrane</keyword>
<accession>A0ABS7A354</accession>
<dbReference type="RefSeq" id="WP_219761221.1">
    <property type="nucleotide sequence ID" value="NZ_JAHYBZ010000001.1"/>
</dbReference>
<evidence type="ECO:0000256" key="5">
    <source>
        <dbReference type="ARBA" id="ARBA00023136"/>
    </source>
</evidence>
<dbReference type="EMBL" id="JAHYBZ010000001">
    <property type="protein sequence ID" value="MBW6396732.1"/>
    <property type="molecule type" value="Genomic_DNA"/>
</dbReference>
<protein>
    <submittedName>
        <fullName evidence="8">LTA synthase family protein</fullName>
    </submittedName>
</protein>
<feature type="transmembrane region" description="Helical" evidence="6">
    <location>
        <begin position="133"/>
        <end position="153"/>
    </location>
</feature>
<feature type="transmembrane region" description="Helical" evidence="6">
    <location>
        <begin position="37"/>
        <end position="70"/>
    </location>
</feature>
<dbReference type="SUPFAM" id="SSF53649">
    <property type="entry name" value="Alkaline phosphatase-like"/>
    <property type="match status" value="1"/>
</dbReference>
<comment type="subcellular location">
    <subcellularLocation>
        <location evidence="1">Cell membrane</location>
        <topology evidence="1">Multi-pass membrane protein</topology>
    </subcellularLocation>
</comment>
<gene>
    <name evidence="8" type="ORF">KPL78_02685</name>
</gene>
<dbReference type="PANTHER" id="PTHR47371">
    <property type="entry name" value="LIPOTEICHOIC ACID SYNTHASE"/>
    <property type="match status" value="1"/>
</dbReference>
<keyword evidence="9" id="KW-1185">Reference proteome</keyword>
<proteinExistence type="predicted"/>
<evidence type="ECO:0000313" key="9">
    <source>
        <dbReference type="Proteomes" id="UP001196565"/>
    </source>
</evidence>
<keyword evidence="4 6" id="KW-1133">Transmembrane helix</keyword>
<name>A0ABS7A354_9PROT</name>
<sequence length="468" mass="49441">MSAALHLILGALLPLPFWLWLRHGARARVSAWMGLDAAPVVALFLVLLAVTGRPIMAGGFAAGACLFLGVADRAKRTALGEPLTFTDGGLLWQVVAHPRFYLPFVPTVVIVGGLGAGVMAFLLVLWLEPVLPLGWMVRVALLLLAAVLVALIMRPLALLRGAEPAREPARDAARFGPIATFALHARIAAVERGARRAAHPPAPAVARPDAATPHLVLLQLESFCDPRRLGIPAALPRWDALGREAVARGPLAVPGFGANTMRTEFVVLTGLADDVLGLDRLNPYFRFARAPVGSLAWTLRGAGYATTCLHPFDARFFGRDRVLPALGFERFDAAEAFSGAEQAHGLVTDAAVAERLMAALDAVSGPAFLYAITVAGHGPWSGPDPAVSWAARMEATDAMLGTFVEAARRSTRPVVLVAFGDHRPALPAARGGTDTDYVVWRSDGAGQGDVRPLDAASLNRLVAATVLG</sequence>
<reference evidence="8 9" key="1">
    <citation type="submission" date="2021-07" db="EMBL/GenBank/DDBJ databases">
        <authorList>
            <person name="So Y."/>
        </authorList>
    </citation>
    <scope>NUCLEOTIDE SEQUENCE [LARGE SCALE GENOMIC DNA]</scope>
    <source>
        <strain evidence="8 9">HJA6</strain>
    </source>
</reference>
<dbReference type="Pfam" id="PF00884">
    <property type="entry name" value="Sulfatase"/>
    <property type="match status" value="1"/>
</dbReference>
<dbReference type="CDD" id="cd16015">
    <property type="entry name" value="LTA_synthase"/>
    <property type="match status" value="1"/>
</dbReference>
<evidence type="ECO:0000256" key="2">
    <source>
        <dbReference type="ARBA" id="ARBA00022475"/>
    </source>
</evidence>
<evidence type="ECO:0000256" key="6">
    <source>
        <dbReference type="SAM" id="Phobius"/>
    </source>
</evidence>
<keyword evidence="5 6" id="KW-0472">Membrane</keyword>
<evidence type="ECO:0000256" key="3">
    <source>
        <dbReference type="ARBA" id="ARBA00022692"/>
    </source>
</evidence>
<organism evidence="8 9">
    <name type="scientific">Roseomonas alba</name>
    <dbReference type="NCBI Taxonomy" id="2846776"/>
    <lineage>
        <taxon>Bacteria</taxon>
        <taxon>Pseudomonadati</taxon>
        <taxon>Pseudomonadota</taxon>
        <taxon>Alphaproteobacteria</taxon>
        <taxon>Acetobacterales</taxon>
        <taxon>Roseomonadaceae</taxon>
        <taxon>Roseomonas</taxon>
    </lineage>
</organism>
<dbReference type="InterPro" id="IPR017850">
    <property type="entry name" value="Alkaline_phosphatase_core_sf"/>
</dbReference>
<evidence type="ECO:0000259" key="7">
    <source>
        <dbReference type="Pfam" id="PF00884"/>
    </source>
</evidence>
<feature type="transmembrane region" description="Helical" evidence="6">
    <location>
        <begin position="100"/>
        <end position="127"/>
    </location>
</feature>
<keyword evidence="2" id="KW-1003">Cell membrane</keyword>
<dbReference type="Proteomes" id="UP001196565">
    <property type="component" value="Unassembled WGS sequence"/>
</dbReference>
<evidence type="ECO:0000256" key="4">
    <source>
        <dbReference type="ARBA" id="ARBA00022989"/>
    </source>
</evidence>
<evidence type="ECO:0000313" key="8">
    <source>
        <dbReference type="EMBL" id="MBW6396732.1"/>
    </source>
</evidence>
<dbReference type="Gene3D" id="3.40.720.10">
    <property type="entry name" value="Alkaline Phosphatase, subunit A"/>
    <property type="match status" value="1"/>
</dbReference>
<evidence type="ECO:0000256" key="1">
    <source>
        <dbReference type="ARBA" id="ARBA00004651"/>
    </source>
</evidence>